<keyword evidence="1" id="KW-0862">Zinc</keyword>
<dbReference type="InterPro" id="IPR000571">
    <property type="entry name" value="Znf_CCCH"/>
</dbReference>
<feature type="domain" description="C3H1-type" evidence="3">
    <location>
        <begin position="212"/>
        <end position="235"/>
    </location>
</feature>
<organism evidence="4">
    <name type="scientific">Mytilinidion resinicola</name>
    <dbReference type="NCBI Taxonomy" id="574789"/>
    <lineage>
        <taxon>Eukaryota</taxon>
        <taxon>Fungi</taxon>
        <taxon>Dikarya</taxon>
        <taxon>Ascomycota</taxon>
        <taxon>Pezizomycotina</taxon>
        <taxon>Dothideomycetes</taxon>
        <taxon>Pleosporomycetidae</taxon>
        <taxon>Mytilinidiales</taxon>
        <taxon>Mytilinidiaceae</taxon>
        <taxon>Mytilinidion</taxon>
    </lineage>
</organism>
<gene>
    <name evidence="4 6" type="ORF">BDZ99DRAFT_575605</name>
</gene>
<dbReference type="RefSeq" id="XP_033570894.1">
    <property type="nucleotide sequence ID" value="XM_033728492.1"/>
</dbReference>
<evidence type="ECO:0000313" key="5">
    <source>
        <dbReference type="Proteomes" id="UP000504636"/>
    </source>
</evidence>
<reference evidence="6" key="2">
    <citation type="submission" date="2020-04" db="EMBL/GenBank/DDBJ databases">
        <authorList>
            <consortium name="NCBI Genome Project"/>
        </authorList>
    </citation>
    <scope>NUCLEOTIDE SEQUENCE</scope>
    <source>
        <strain evidence="6">CBS 304.34</strain>
    </source>
</reference>
<feature type="region of interest" description="Disordered" evidence="2">
    <location>
        <begin position="259"/>
        <end position="335"/>
    </location>
</feature>
<evidence type="ECO:0000313" key="4">
    <source>
        <dbReference type="EMBL" id="KAF2803930.1"/>
    </source>
</evidence>
<evidence type="ECO:0000256" key="2">
    <source>
        <dbReference type="SAM" id="MobiDB-lite"/>
    </source>
</evidence>
<accession>A0A6A6Y5J5</accession>
<keyword evidence="1" id="KW-0863">Zinc-finger</keyword>
<dbReference type="Proteomes" id="UP000504636">
    <property type="component" value="Unplaced"/>
</dbReference>
<evidence type="ECO:0000259" key="3">
    <source>
        <dbReference type="PROSITE" id="PS50103"/>
    </source>
</evidence>
<feature type="region of interest" description="Disordered" evidence="2">
    <location>
        <begin position="151"/>
        <end position="177"/>
    </location>
</feature>
<protein>
    <recommendedName>
        <fullName evidence="3">C3H1-type domain-containing protein</fullName>
    </recommendedName>
</protein>
<feature type="region of interest" description="Disordered" evidence="2">
    <location>
        <begin position="1"/>
        <end position="106"/>
    </location>
</feature>
<dbReference type="EMBL" id="MU003715">
    <property type="protein sequence ID" value="KAF2803930.1"/>
    <property type="molecule type" value="Genomic_DNA"/>
</dbReference>
<feature type="zinc finger region" description="C3H1-type" evidence="1">
    <location>
        <begin position="212"/>
        <end position="235"/>
    </location>
</feature>
<name>A0A6A6Y5J5_9PEZI</name>
<feature type="compositionally biased region" description="Basic and acidic residues" evidence="2">
    <location>
        <begin position="38"/>
        <end position="50"/>
    </location>
</feature>
<reference evidence="6" key="3">
    <citation type="submission" date="2025-04" db="UniProtKB">
        <authorList>
            <consortium name="RefSeq"/>
        </authorList>
    </citation>
    <scope>IDENTIFICATION</scope>
    <source>
        <strain evidence="6">CBS 304.34</strain>
    </source>
</reference>
<evidence type="ECO:0000256" key="1">
    <source>
        <dbReference type="PROSITE-ProRule" id="PRU00723"/>
    </source>
</evidence>
<evidence type="ECO:0000313" key="6">
    <source>
        <dbReference type="RefSeq" id="XP_033570894.1"/>
    </source>
</evidence>
<dbReference type="PROSITE" id="PS50103">
    <property type="entry name" value="ZF_C3H1"/>
    <property type="match status" value="1"/>
</dbReference>
<dbReference type="AlphaFoldDB" id="A0A6A6Y5J5"/>
<proteinExistence type="predicted"/>
<sequence length="445" mass="50409">MSLHCDQKRHLAAATDAPYVPLQRPTSDSSDSSELEAGEIRDTPPERLEVKPPWQYGKADSWPHRSADTFRPSSLMERRMEAGGMDGARLSRAPTTGRSDELNSPPLASRFLDRVDLKGLTSPSKIRVPRSEHGRAHLFNATTRHDQVNLEGLTSHSRDKVPPRSYAELDDVPPTKRPRLTFSSQPEHEAITLGENPQTGRPLLYRRDVPLTCFYFMQGSCFRAEENCKYAHWDTGVYSEEPYTEQWKNQMKHVRTAHMKTKRDNEASPFRFSSDRHSHKALPSNPNTKLLSTVRRSGTTSRTHRGRGHRHIEDSPPPLGPPLKATPEASRSQRQNHQVELIHLDNLLAERKTALRALDAANCPQSASILRLQIPVGTAPEHGLTNTEDAGDGKQKEELRKWEQRLRNWEKVLGGREEAVIAEEERLGDWEGLLGCREERLRGRG</sequence>
<dbReference type="OrthoDB" id="1918685at2759"/>
<reference evidence="4 6" key="1">
    <citation type="journal article" date="2020" name="Stud. Mycol.">
        <title>101 Dothideomycetes genomes: a test case for predicting lifestyles and emergence of pathogens.</title>
        <authorList>
            <person name="Haridas S."/>
            <person name="Albert R."/>
            <person name="Binder M."/>
            <person name="Bloem J."/>
            <person name="Labutti K."/>
            <person name="Salamov A."/>
            <person name="Andreopoulos B."/>
            <person name="Baker S."/>
            <person name="Barry K."/>
            <person name="Bills G."/>
            <person name="Bluhm B."/>
            <person name="Cannon C."/>
            <person name="Castanera R."/>
            <person name="Culley D."/>
            <person name="Daum C."/>
            <person name="Ezra D."/>
            <person name="Gonzalez J."/>
            <person name="Henrissat B."/>
            <person name="Kuo A."/>
            <person name="Liang C."/>
            <person name="Lipzen A."/>
            <person name="Lutzoni F."/>
            <person name="Magnuson J."/>
            <person name="Mondo S."/>
            <person name="Nolan M."/>
            <person name="Ohm R."/>
            <person name="Pangilinan J."/>
            <person name="Park H.-J."/>
            <person name="Ramirez L."/>
            <person name="Alfaro M."/>
            <person name="Sun H."/>
            <person name="Tritt A."/>
            <person name="Yoshinaga Y."/>
            <person name="Zwiers L.-H."/>
            <person name="Turgeon B."/>
            <person name="Goodwin S."/>
            <person name="Spatafora J."/>
            <person name="Crous P."/>
            <person name="Grigoriev I."/>
        </authorList>
    </citation>
    <scope>NUCLEOTIDE SEQUENCE</scope>
    <source>
        <strain evidence="4 6">CBS 304.34</strain>
    </source>
</reference>
<keyword evidence="5" id="KW-1185">Reference proteome</keyword>
<dbReference type="GO" id="GO:0008270">
    <property type="term" value="F:zinc ion binding"/>
    <property type="evidence" value="ECO:0007669"/>
    <property type="project" value="UniProtKB-KW"/>
</dbReference>
<dbReference type="GeneID" id="54469385"/>
<keyword evidence="1" id="KW-0479">Metal-binding</keyword>